<dbReference type="RefSeq" id="WP_167694684.1">
    <property type="nucleotide sequence ID" value="NZ_CP118181.1"/>
</dbReference>
<dbReference type="Proteomes" id="UP000778951">
    <property type="component" value="Unassembled WGS sequence"/>
</dbReference>
<name>A0A968GGH3_9SPIO</name>
<dbReference type="PANTHER" id="PTHR30290">
    <property type="entry name" value="PERIPLASMIC BINDING COMPONENT OF ABC TRANSPORTER"/>
    <property type="match status" value="1"/>
</dbReference>
<comment type="caution">
    <text evidence="5">The sequence shown here is derived from an EMBL/GenBank/DDBJ whole genome shotgun (WGS) entry which is preliminary data.</text>
</comment>
<keyword evidence="2" id="KW-0813">Transport</keyword>
<dbReference type="GO" id="GO:0043190">
    <property type="term" value="C:ATP-binding cassette (ABC) transporter complex"/>
    <property type="evidence" value="ECO:0007669"/>
    <property type="project" value="InterPro"/>
</dbReference>
<proteinExistence type="inferred from homology"/>
<evidence type="ECO:0000313" key="6">
    <source>
        <dbReference type="Proteomes" id="UP000778951"/>
    </source>
</evidence>
<evidence type="ECO:0000256" key="1">
    <source>
        <dbReference type="ARBA" id="ARBA00005695"/>
    </source>
</evidence>
<dbReference type="Gene3D" id="3.10.105.10">
    <property type="entry name" value="Dipeptide-binding Protein, Domain 3"/>
    <property type="match status" value="1"/>
</dbReference>
<evidence type="ECO:0000313" key="5">
    <source>
        <dbReference type="EMBL" id="NIZ68612.1"/>
    </source>
</evidence>
<dbReference type="PIRSF" id="PIRSF002741">
    <property type="entry name" value="MppA"/>
    <property type="match status" value="1"/>
</dbReference>
<dbReference type="InterPro" id="IPR039424">
    <property type="entry name" value="SBP_5"/>
</dbReference>
<dbReference type="Gene3D" id="3.40.190.10">
    <property type="entry name" value="Periplasmic binding protein-like II"/>
    <property type="match status" value="1"/>
</dbReference>
<keyword evidence="3" id="KW-0732">Signal</keyword>
<dbReference type="GO" id="GO:0030288">
    <property type="term" value="C:outer membrane-bounded periplasmic space"/>
    <property type="evidence" value="ECO:0007669"/>
    <property type="project" value="UniProtKB-ARBA"/>
</dbReference>
<gene>
    <name evidence="5" type="ORF">HCT48_00040</name>
</gene>
<dbReference type="PROSITE" id="PS51257">
    <property type="entry name" value="PROKAR_LIPOPROTEIN"/>
    <property type="match status" value="1"/>
</dbReference>
<feature type="domain" description="Solute-binding protein family 5" evidence="4">
    <location>
        <begin position="70"/>
        <end position="398"/>
    </location>
</feature>
<accession>A0A968GGH3</accession>
<dbReference type="GO" id="GO:0015833">
    <property type="term" value="P:peptide transport"/>
    <property type="evidence" value="ECO:0007669"/>
    <property type="project" value="TreeGrafter"/>
</dbReference>
<dbReference type="AlphaFoldDB" id="A0A968GGH3"/>
<dbReference type="PANTHER" id="PTHR30290:SF9">
    <property type="entry name" value="OLIGOPEPTIDE-BINDING PROTEIN APPA"/>
    <property type="match status" value="1"/>
</dbReference>
<dbReference type="GO" id="GO:1904680">
    <property type="term" value="F:peptide transmembrane transporter activity"/>
    <property type="evidence" value="ECO:0007669"/>
    <property type="project" value="TreeGrafter"/>
</dbReference>
<dbReference type="EMBL" id="JAATLM010000001">
    <property type="protein sequence ID" value="NIZ68612.1"/>
    <property type="molecule type" value="Genomic_DNA"/>
</dbReference>
<sequence>MRRFRVLLWGLLMVVSCRGGQERASDRLLRVAITIEPETTNPLQMTSADVIALFDNVFDALLRYDVAGRVHPHLAKEWQAFEENQRFLFHLRDDVIFHHGELLTAKDVVHTYQTYAQYSSRFALVESVEALDTHIVEIRLRESSADFLNLVATTWIFSASEGENPHSGTGAYRFVRYDAGRVVRLERFDDSFLHEAGLSYFEAVDFIIIKESAGILLGLRSGAIDLAVQIDPTSLDNQMVDALQVILTPQNLTVLLAMNHRVAPFNDKRVRQALNHAIDKERLINLLFNGEAERLDTGMSPVLGAFYHHGLANFYPYNPEKAQELLQAAGYHEQNPLRFRVHVPSNYAIHLRNAEILATQLSAVGVVMEIEAIEWASWLSEVYQGGKYQATIVGLTGKLSAYQQLVRYSQQSQTAFTGFTHQGFEESLHRALRSTSFEEEVVAYHEAQAILAQEAVALFLFDPWLAAVMRKDLRGWQMYPLRTFRVREYSLA</sequence>
<keyword evidence="6" id="KW-1185">Reference proteome</keyword>
<protein>
    <recommendedName>
        <fullName evidence="4">Solute-binding protein family 5 domain-containing protein</fullName>
    </recommendedName>
</protein>
<organism evidence="5 6">
    <name type="scientific">Entomospira culicis</name>
    <dbReference type="NCBI Taxonomy" id="2719989"/>
    <lineage>
        <taxon>Bacteria</taxon>
        <taxon>Pseudomonadati</taxon>
        <taxon>Spirochaetota</taxon>
        <taxon>Spirochaetia</taxon>
        <taxon>Spirochaetales</taxon>
        <taxon>Spirochaetaceae</taxon>
        <taxon>Entomospira</taxon>
    </lineage>
</organism>
<evidence type="ECO:0000256" key="2">
    <source>
        <dbReference type="ARBA" id="ARBA00022448"/>
    </source>
</evidence>
<dbReference type="SUPFAM" id="SSF53850">
    <property type="entry name" value="Periplasmic binding protein-like II"/>
    <property type="match status" value="1"/>
</dbReference>
<dbReference type="InterPro" id="IPR000914">
    <property type="entry name" value="SBP_5_dom"/>
</dbReference>
<comment type="similarity">
    <text evidence="1">Belongs to the bacterial solute-binding protein 5 family.</text>
</comment>
<evidence type="ECO:0000259" key="4">
    <source>
        <dbReference type="Pfam" id="PF00496"/>
    </source>
</evidence>
<reference evidence="5" key="1">
    <citation type="submission" date="2020-03" db="EMBL/GenBank/DDBJ databases">
        <title>Spirochaetal bacteria isolated from arthropods constitute a novel genus Entomospira genus novum within the order Spirochaetales.</title>
        <authorList>
            <person name="Grana-Miraglia L."/>
            <person name="Sikutova S."/>
            <person name="Fingerle V."/>
            <person name="Sing A."/>
            <person name="Castillo-Ramirez S."/>
            <person name="Margos G."/>
            <person name="Rudolf I."/>
        </authorList>
    </citation>
    <scope>NUCLEOTIDE SEQUENCE</scope>
    <source>
        <strain evidence="5">BR149</strain>
    </source>
</reference>
<evidence type="ECO:0000256" key="3">
    <source>
        <dbReference type="ARBA" id="ARBA00022729"/>
    </source>
</evidence>
<dbReference type="InterPro" id="IPR030678">
    <property type="entry name" value="Peptide/Ni-bd"/>
</dbReference>
<dbReference type="Pfam" id="PF00496">
    <property type="entry name" value="SBP_bac_5"/>
    <property type="match status" value="1"/>
</dbReference>